<accession>D1PXU1</accession>
<name>D1PXU1_9BACT</name>
<keyword evidence="2" id="KW-1185">Reference proteome</keyword>
<proteinExistence type="predicted"/>
<reference evidence="1 2" key="1">
    <citation type="submission" date="2009-10" db="EMBL/GenBank/DDBJ databases">
        <authorList>
            <person name="Qin X."/>
            <person name="Bachman B."/>
            <person name="Battles P."/>
            <person name="Bell A."/>
            <person name="Bess C."/>
            <person name="Bickham C."/>
            <person name="Chaboub L."/>
            <person name="Chen D."/>
            <person name="Coyle M."/>
            <person name="Deiros D.R."/>
            <person name="Dinh H."/>
            <person name="Forbes L."/>
            <person name="Fowler G."/>
            <person name="Francisco L."/>
            <person name="Fu Q."/>
            <person name="Gubbala S."/>
            <person name="Hale W."/>
            <person name="Han Y."/>
            <person name="Hemphill L."/>
            <person name="Highlander S.K."/>
            <person name="Hirani K."/>
            <person name="Hogues M."/>
            <person name="Jackson L."/>
            <person name="Jakkamsetti A."/>
            <person name="Javaid M."/>
            <person name="Jiang H."/>
            <person name="Korchina V."/>
            <person name="Kovar C."/>
            <person name="Lara F."/>
            <person name="Lee S."/>
            <person name="Mata R."/>
            <person name="Mathew T."/>
            <person name="Moen C."/>
            <person name="Morales K."/>
            <person name="Munidasa M."/>
            <person name="Nazareth L."/>
            <person name="Ngo R."/>
            <person name="Nguyen L."/>
            <person name="Okwuonu G."/>
            <person name="Ongeri F."/>
            <person name="Patil S."/>
            <person name="Petrosino J."/>
            <person name="Pham C."/>
            <person name="Pham P."/>
            <person name="Pu L.-L."/>
            <person name="Puazo M."/>
            <person name="Raj R."/>
            <person name="Reid J."/>
            <person name="Rouhana J."/>
            <person name="Saada N."/>
            <person name="Shang Y."/>
            <person name="Simmons D."/>
            <person name="Thornton R."/>
            <person name="Warren J."/>
            <person name="Weissenberger G."/>
            <person name="Zhang J."/>
            <person name="Zhang L."/>
            <person name="Zhou C."/>
            <person name="Zhu D."/>
            <person name="Muzny D."/>
            <person name="Worley K."/>
            <person name="Gibbs R."/>
        </authorList>
    </citation>
    <scope>NUCLEOTIDE SEQUENCE [LARGE SCALE GENOMIC DNA]</scope>
    <source>
        <strain evidence="1 2">DSM 17361</strain>
    </source>
</reference>
<dbReference type="HOGENOM" id="CLU_3237574_0_0_10"/>
<organism evidence="1 2">
    <name type="scientific">Hallella bergensis DSM 17361</name>
    <dbReference type="NCBI Taxonomy" id="585502"/>
    <lineage>
        <taxon>Bacteria</taxon>
        <taxon>Pseudomonadati</taxon>
        <taxon>Bacteroidota</taxon>
        <taxon>Bacteroidia</taxon>
        <taxon>Bacteroidales</taxon>
        <taxon>Prevotellaceae</taxon>
        <taxon>Hallella</taxon>
    </lineage>
</organism>
<dbReference type="EMBL" id="ACKS01000072">
    <property type="protein sequence ID" value="EFA43762.1"/>
    <property type="molecule type" value="Genomic_DNA"/>
</dbReference>
<dbReference type="Proteomes" id="UP000003160">
    <property type="component" value="Unassembled WGS sequence"/>
</dbReference>
<comment type="caution">
    <text evidence="1">The sequence shown here is derived from an EMBL/GenBank/DDBJ whole genome shotgun (WGS) entry which is preliminary data.</text>
</comment>
<gene>
    <name evidence="1" type="ORF">HMPREF0645_1776</name>
</gene>
<sequence>MDSHNIFSLLRYFDRYRKGYHVSCCIREVYHEMSFPKKVDGKQ</sequence>
<evidence type="ECO:0000313" key="2">
    <source>
        <dbReference type="Proteomes" id="UP000003160"/>
    </source>
</evidence>
<dbReference type="AlphaFoldDB" id="D1PXU1"/>
<evidence type="ECO:0000313" key="1">
    <source>
        <dbReference type="EMBL" id="EFA43762.1"/>
    </source>
</evidence>
<protein>
    <submittedName>
        <fullName evidence="1">Uncharacterized protein</fullName>
    </submittedName>
</protein>